<feature type="region of interest" description="Disordered" evidence="1">
    <location>
        <begin position="1"/>
        <end position="47"/>
    </location>
</feature>
<dbReference type="InterPro" id="IPR004693">
    <property type="entry name" value="Silicon_transpt"/>
</dbReference>
<evidence type="ECO:0008006" key="5">
    <source>
        <dbReference type="Google" id="ProtNLM"/>
    </source>
</evidence>
<keyword evidence="2" id="KW-0812">Transmembrane</keyword>
<feature type="transmembrane region" description="Helical" evidence="2">
    <location>
        <begin position="409"/>
        <end position="430"/>
    </location>
</feature>
<evidence type="ECO:0000256" key="2">
    <source>
        <dbReference type="SAM" id="Phobius"/>
    </source>
</evidence>
<feature type="compositionally biased region" description="Polar residues" evidence="1">
    <location>
        <begin position="18"/>
        <end position="27"/>
    </location>
</feature>
<keyword evidence="2" id="KW-0472">Membrane</keyword>
<dbReference type="InParanoid" id="A0A1Z5JNM2"/>
<reference evidence="3 4" key="1">
    <citation type="journal article" date="2015" name="Plant Cell">
        <title>Oil accumulation by the oleaginous diatom Fistulifera solaris as revealed by the genome and transcriptome.</title>
        <authorList>
            <person name="Tanaka T."/>
            <person name="Maeda Y."/>
            <person name="Veluchamy A."/>
            <person name="Tanaka M."/>
            <person name="Abida H."/>
            <person name="Marechal E."/>
            <person name="Bowler C."/>
            <person name="Muto M."/>
            <person name="Sunaga Y."/>
            <person name="Tanaka M."/>
            <person name="Yoshino T."/>
            <person name="Taniguchi T."/>
            <person name="Fukuda Y."/>
            <person name="Nemoto M."/>
            <person name="Matsumoto M."/>
            <person name="Wong P.S."/>
            <person name="Aburatani S."/>
            <person name="Fujibuchi W."/>
        </authorList>
    </citation>
    <scope>NUCLEOTIDE SEQUENCE [LARGE SCALE GENOMIC DNA]</scope>
    <source>
        <strain evidence="3 4">JPCC DA0580</strain>
    </source>
</reference>
<evidence type="ECO:0000256" key="1">
    <source>
        <dbReference type="SAM" id="MobiDB-lite"/>
    </source>
</evidence>
<accession>A0A1Z5JNM2</accession>
<evidence type="ECO:0000313" key="3">
    <source>
        <dbReference type="EMBL" id="GAX15452.1"/>
    </source>
</evidence>
<feature type="transmembrane region" description="Helical" evidence="2">
    <location>
        <begin position="315"/>
        <end position="337"/>
    </location>
</feature>
<dbReference type="OrthoDB" id="189428at2759"/>
<sequence>MSATPDSLQVKPTKFDEGSTSPSSGNTTDEETPEQRGSDGKSPSQGNLKDGHHNFAPLFKYSYSLVLLLFSIVVVTATIFTDQTKMAADVNAAVAFILLWVLTLWLAVMEGGQGCLVGLQPVDKTLFAKSHPKALKVTKLAHEGNNLERFIVGRQFLVVLVIFVINMCGSALKGASVLNLPDFMVEIFINSGVALILMTTILGQLTAQVNAADCMLDFINNYVMLITTHVSLFIEMSGLLHSVYLVQFIFAKITGKASDSQPERTIPQAIFFWLRIVFSVAVLSFSLVVTLVALFDGKTTMYSGVPEPVSVTLLFALMAFVGMMEGMQIALFAVINLPKDELQKHPQAAKVCEMVFSRSHLQAFLIGRQICVTCCMFIVARVTTCSVDEGESTIFGVSAGVQNFFNTGLLGAVITTIIGSLAWRIIASAFPVAFLSNPLNYLTIRLCLFLEASGVCSAAWVVARVHRKVARFEPDVEYLGTPESRESRKQIADDLELQEN</sequence>
<evidence type="ECO:0000313" key="4">
    <source>
        <dbReference type="Proteomes" id="UP000198406"/>
    </source>
</evidence>
<feature type="transmembrane region" description="Helical" evidence="2">
    <location>
        <begin position="226"/>
        <end position="251"/>
    </location>
</feature>
<comment type="caution">
    <text evidence="3">The sequence shown here is derived from an EMBL/GenBank/DDBJ whole genome shotgun (WGS) entry which is preliminary data.</text>
</comment>
<gene>
    <name evidence="3" type="ORF">FisN_8Lh248</name>
</gene>
<feature type="transmembrane region" description="Helical" evidence="2">
    <location>
        <begin position="187"/>
        <end position="206"/>
    </location>
</feature>
<dbReference type="GO" id="GO:0015708">
    <property type="term" value="P:silicic acid import across plasma membrane"/>
    <property type="evidence" value="ECO:0007669"/>
    <property type="project" value="InterPro"/>
</dbReference>
<feature type="transmembrane region" description="Helical" evidence="2">
    <location>
        <begin position="92"/>
        <end position="109"/>
    </location>
</feature>
<proteinExistence type="predicted"/>
<dbReference type="Proteomes" id="UP000198406">
    <property type="component" value="Unassembled WGS sequence"/>
</dbReference>
<feature type="transmembrane region" description="Helical" evidence="2">
    <location>
        <begin position="272"/>
        <end position="295"/>
    </location>
</feature>
<feature type="transmembrane region" description="Helical" evidence="2">
    <location>
        <begin position="61"/>
        <end position="80"/>
    </location>
</feature>
<feature type="transmembrane region" description="Helical" evidence="2">
    <location>
        <begin position="442"/>
        <end position="463"/>
    </location>
</feature>
<protein>
    <recommendedName>
        <fullName evidence="5">Silicon transporter</fullName>
    </recommendedName>
</protein>
<name>A0A1Z5JNM2_FISSO</name>
<keyword evidence="4" id="KW-1185">Reference proteome</keyword>
<feature type="transmembrane region" description="Helical" evidence="2">
    <location>
        <begin position="156"/>
        <end position="175"/>
    </location>
</feature>
<dbReference type="EMBL" id="BDSP01000092">
    <property type="protein sequence ID" value="GAX15452.1"/>
    <property type="molecule type" value="Genomic_DNA"/>
</dbReference>
<dbReference type="AlphaFoldDB" id="A0A1Z5JNM2"/>
<keyword evidence="2" id="KW-1133">Transmembrane helix</keyword>
<dbReference type="Pfam" id="PF03842">
    <property type="entry name" value="Silic_transp"/>
    <property type="match status" value="1"/>
</dbReference>
<organism evidence="3 4">
    <name type="scientific">Fistulifera solaris</name>
    <name type="common">Oleaginous diatom</name>
    <dbReference type="NCBI Taxonomy" id="1519565"/>
    <lineage>
        <taxon>Eukaryota</taxon>
        <taxon>Sar</taxon>
        <taxon>Stramenopiles</taxon>
        <taxon>Ochrophyta</taxon>
        <taxon>Bacillariophyta</taxon>
        <taxon>Bacillariophyceae</taxon>
        <taxon>Bacillariophycidae</taxon>
        <taxon>Naviculales</taxon>
        <taxon>Naviculaceae</taxon>
        <taxon>Fistulifera</taxon>
    </lineage>
</organism>